<feature type="region of interest" description="Disordered" evidence="1">
    <location>
        <begin position="297"/>
        <end position="317"/>
    </location>
</feature>
<feature type="compositionally biased region" description="Polar residues" evidence="1">
    <location>
        <begin position="302"/>
        <end position="317"/>
    </location>
</feature>
<feature type="region of interest" description="Disordered" evidence="1">
    <location>
        <begin position="244"/>
        <end position="265"/>
    </location>
</feature>
<proteinExistence type="predicted"/>
<dbReference type="Proteomes" id="UP001497497">
    <property type="component" value="Unassembled WGS sequence"/>
</dbReference>
<evidence type="ECO:0000313" key="3">
    <source>
        <dbReference type="Proteomes" id="UP001497497"/>
    </source>
</evidence>
<feature type="compositionally biased region" description="Polar residues" evidence="1">
    <location>
        <begin position="247"/>
        <end position="256"/>
    </location>
</feature>
<dbReference type="AlphaFoldDB" id="A0AAV2H6N2"/>
<name>A0AAV2H6N2_LYMST</name>
<evidence type="ECO:0000313" key="2">
    <source>
        <dbReference type="EMBL" id="CAL1528820.1"/>
    </source>
</evidence>
<comment type="caution">
    <text evidence="2">The sequence shown here is derived from an EMBL/GenBank/DDBJ whole genome shotgun (WGS) entry which is preliminary data.</text>
</comment>
<protein>
    <submittedName>
        <fullName evidence="2">Uncharacterized protein</fullName>
    </submittedName>
</protein>
<evidence type="ECO:0000256" key="1">
    <source>
        <dbReference type="SAM" id="MobiDB-lite"/>
    </source>
</evidence>
<keyword evidence="3" id="KW-1185">Reference proteome</keyword>
<accession>A0AAV2H6N2</accession>
<dbReference type="EMBL" id="CAXITT010000039">
    <property type="protein sequence ID" value="CAL1528820.1"/>
    <property type="molecule type" value="Genomic_DNA"/>
</dbReference>
<sequence length="611" mass="68524">MATGSDMINSDSKFSLCKFLNERIIEVNKNRDVLERECSIIRSLLKPWPKKKEKKTEMESEFNLKENIGNSELVKRTADLLSTEEKQALQQVDVLLRKAQNTRQLKANDSIKHGANVNVQTASNLEKLSVVATHEVSTPSNEHLQVTNAKIEKKSTKQNSLKNSRCSSAVENTSCSLGSVSGTTDSKKKLQTPTISVDKRKASDRGISRLISTQKLSRSFSATGRPGINSSHYVPAHKLAPFKTHENTGTSMSVSKYNKKKPHTAKLASLNSSKSKTVNGHKTLPGISLENVKEEITKHQNKNNSKTNLDSVSADSSNDQYITRADLPAHTLLVNDRISSTPPPEPIITNAEGLKGVTNFQADENFSSDLSSNAKTFTLQANGRNLKLPAKLIQLVEKNQTLRNRCSAAKMIKQVRENDPAQQYIEKLESQYEVGQELWTRVSALTCLKSHQILWDTLESLHLEEISESAPTDVILRAKRILEFILSTFARLQKEAVYFSKAQFTNPSLMGLMPKGDHVPDQLWLDAEQNIKGQSYLQYYLNSHKRWTQMNFTEKYLKLQISIAELVQSEWWDFLKSGCQEPSVLQSVYGLMTTSGCVLPAFVKNLDSFDY</sequence>
<organism evidence="2 3">
    <name type="scientific">Lymnaea stagnalis</name>
    <name type="common">Great pond snail</name>
    <name type="synonym">Helix stagnalis</name>
    <dbReference type="NCBI Taxonomy" id="6523"/>
    <lineage>
        <taxon>Eukaryota</taxon>
        <taxon>Metazoa</taxon>
        <taxon>Spiralia</taxon>
        <taxon>Lophotrochozoa</taxon>
        <taxon>Mollusca</taxon>
        <taxon>Gastropoda</taxon>
        <taxon>Heterobranchia</taxon>
        <taxon>Euthyneura</taxon>
        <taxon>Panpulmonata</taxon>
        <taxon>Hygrophila</taxon>
        <taxon>Lymnaeoidea</taxon>
        <taxon>Lymnaeidae</taxon>
        <taxon>Lymnaea</taxon>
    </lineage>
</organism>
<gene>
    <name evidence="2" type="ORF">GSLYS_00002990001</name>
</gene>
<reference evidence="2 3" key="1">
    <citation type="submission" date="2024-04" db="EMBL/GenBank/DDBJ databases">
        <authorList>
            <consortium name="Genoscope - CEA"/>
            <person name="William W."/>
        </authorList>
    </citation>
    <scope>NUCLEOTIDE SEQUENCE [LARGE SCALE GENOMIC DNA]</scope>
</reference>